<evidence type="ECO:0000313" key="1">
    <source>
        <dbReference type="EMBL" id="ORZ02669.1"/>
    </source>
</evidence>
<accession>A0A1X2HSY9</accession>
<organism evidence="1 2">
    <name type="scientific">Syncephalastrum racemosum</name>
    <name type="common">Filamentous fungus</name>
    <dbReference type="NCBI Taxonomy" id="13706"/>
    <lineage>
        <taxon>Eukaryota</taxon>
        <taxon>Fungi</taxon>
        <taxon>Fungi incertae sedis</taxon>
        <taxon>Mucoromycota</taxon>
        <taxon>Mucoromycotina</taxon>
        <taxon>Mucoromycetes</taxon>
        <taxon>Mucorales</taxon>
        <taxon>Syncephalastraceae</taxon>
        <taxon>Syncephalastrum</taxon>
    </lineage>
</organism>
<dbReference type="SUPFAM" id="SSF102405">
    <property type="entry name" value="MCP/YpsA-like"/>
    <property type="match status" value="1"/>
</dbReference>
<protein>
    <recommendedName>
        <fullName evidence="3">Cytokinin riboside 5'-monophosphate phosphoribohydrolase</fullName>
    </recommendedName>
</protein>
<dbReference type="Gene3D" id="3.40.50.450">
    <property type="match status" value="1"/>
</dbReference>
<proteinExistence type="predicted"/>
<dbReference type="OMA" id="MDELWEA"/>
<name>A0A1X2HSY9_SYNRA</name>
<gene>
    <name evidence="1" type="ORF">BCR43DRAFT_465843</name>
</gene>
<dbReference type="Proteomes" id="UP000242180">
    <property type="component" value="Unassembled WGS sequence"/>
</dbReference>
<dbReference type="Pfam" id="PF03641">
    <property type="entry name" value="Lysine_decarbox"/>
    <property type="match status" value="1"/>
</dbReference>
<dbReference type="AlphaFoldDB" id="A0A1X2HSY9"/>
<keyword evidence="2" id="KW-1185">Reference proteome</keyword>
<dbReference type="STRING" id="13706.A0A1X2HSY9"/>
<dbReference type="GO" id="GO:0009691">
    <property type="term" value="P:cytokinin biosynthetic process"/>
    <property type="evidence" value="ECO:0007669"/>
    <property type="project" value="InterPro"/>
</dbReference>
<evidence type="ECO:0008006" key="3">
    <source>
        <dbReference type="Google" id="ProtNLM"/>
    </source>
</evidence>
<reference evidence="1 2" key="1">
    <citation type="submission" date="2016-07" db="EMBL/GenBank/DDBJ databases">
        <title>Pervasive Adenine N6-methylation of Active Genes in Fungi.</title>
        <authorList>
            <consortium name="DOE Joint Genome Institute"/>
            <person name="Mondo S.J."/>
            <person name="Dannebaum R.O."/>
            <person name="Kuo R.C."/>
            <person name="Labutti K."/>
            <person name="Haridas S."/>
            <person name="Kuo A."/>
            <person name="Salamov A."/>
            <person name="Ahrendt S.R."/>
            <person name="Lipzen A."/>
            <person name="Sullivan W."/>
            <person name="Andreopoulos W.B."/>
            <person name="Clum A."/>
            <person name="Lindquist E."/>
            <person name="Daum C."/>
            <person name="Ramamoorthy G.K."/>
            <person name="Gryganskyi A."/>
            <person name="Culley D."/>
            <person name="Magnuson J.K."/>
            <person name="James T.Y."/>
            <person name="O'Malley M.A."/>
            <person name="Stajich J.E."/>
            <person name="Spatafora J.W."/>
            <person name="Visel A."/>
            <person name="Grigoriev I.V."/>
        </authorList>
    </citation>
    <scope>NUCLEOTIDE SEQUENCE [LARGE SCALE GENOMIC DNA]</scope>
    <source>
        <strain evidence="1 2">NRRL 2496</strain>
    </source>
</reference>
<dbReference type="GO" id="GO:0005829">
    <property type="term" value="C:cytosol"/>
    <property type="evidence" value="ECO:0007669"/>
    <property type="project" value="TreeGrafter"/>
</dbReference>
<dbReference type="NCBIfam" id="TIGR00730">
    <property type="entry name" value="Rossman fold protein, TIGR00730 family"/>
    <property type="match status" value="1"/>
</dbReference>
<dbReference type="PANTHER" id="PTHR31223">
    <property type="entry name" value="LOG FAMILY PROTEIN YJL055W"/>
    <property type="match status" value="1"/>
</dbReference>
<dbReference type="PANTHER" id="PTHR31223:SF70">
    <property type="entry name" value="LOG FAMILY PROTEIN YJL055W"/>
    <property type="match status" value="1"/>
</dbReference>
<dbReference type="InParanoid" id="A0A1X2HSY9"/>
<dbReference type="GO" id="GO:0016799">
    <property type="term" value="F:hydrolase activity, hydrolyzing N-glycosyl compounds"/>
    <property type="evidence" value="ECO:0007669"/>
    <property type="project" value="TreeGrafter"/>
</dbReference>
<dbReference type="InterPro" id="IPR031100">
    <property type="entry name" value="LOG_fam"/>
</dbReference>
<comment type="caution">
    <text evidence="1">The sequence shown here is derived from an EMBL/GenBank/DDBJ whole genome shotgun (WGS) entry which is preliminary data.</text>
</comment>
<dbReference type="GO" id="GO:0014074">
    <property type="term" value="P:response to purine-containing compound"/>
    <property type="evidence" value="ECO:0007669"/>
    <property type="project" value="EnsemblFungi"/>
</dbReference>
<dbReference type="EMBL" id="MCGN01000001">
    <property type="protein sequence ID" value="ORZ02669.1"/>
    <property type="molecule type" value="Genomic_DNA"/>
</dbReference>
<evidence type="ECO:0000313" key="2">
    <source>
        <dbReference type="Proteomes" id="UP000242180"/>
    </source>
</evidence>
<dbReference type="InterPro" id="IPR005269">
    <property type="entry name" value="LOG"/>
</dbReference>
<sequence>MNTSSGQTQQLIQNVCVFCGATTGNNPAYVEQAQDLGKAFAENNLNIVYGGGSIGVMGAIAKAVLDNGGKATGVVPEPLFKNGSKQLAETIVVPDMHTRKKTMSDKSDAFVVLPGGFGTMEEMLEMITWSQLNIHSRPLLLLNTNNYFDLFVQWVDRCIEEGFIKKESAGIFVVCNSVQEVLDALKSYQAPPPRFTFTWEANGRSMT</sequence>
<dbReference type="OrthoDB" id="414463at2759"/>